<dbReference type="Gene3D" id="2.60.40.3760">
    <property type="match status" value="1"/>
</dbReference>
<dbReference type="GO" id="GO:0030655">
    <property type="term" value="P:beta-lactam antibiotic catabolic process"/>
    <property type="evidence" value="ECO:0007669"/>
    <property type="project" value="InterPro"/>
</dbReference>
<dbReference type="PROSITE" id="PS50231">
    <property type="entry name" value="RICIN_B_LECTIN"/>
    <property type="match status" value="5"/>
</dbReference>
<dbReference type="InterPro" id="IPR000772">
    <property type="entry name" value="Ricin_B_lectin"/>
</dbReference>
<protein>
    <submittedName>
        <fullName evidence="2">Ricin-type beta-trefoil lectin domain protein</fullName>
    </submittedName>
</protein>
<comment type="caution">
    <text evidence="2">The sequence shown here is derived from an EMBL/GenBank/DDBJ whole genome shotgun (WGS) entry which is preliminary data.</text>
</comment>
<feature type="domain" description="Ricin B lectin" evidence="1">
    <location>
        <begin position="878"/>
        <end position="1011"/>
    </location>
</feature>
<dbReference type="InterPro" id="IPR012338">
    <property type="entry name" value="Beta-lactam/transpept-like"/>
</dbReference>
<proteinExistence type="predicted"/>
<keyword evidence="2" id="KW-0430">Lectin</keyword>
<dbReference type="Pfam" id="PF14200">
    <property type="entry name" value="RicinB_lectin_2"/>
    <property type="match status" value="7"/>
</dbReference>
<dbReference type="SMART" id="SM00458">
    <property type="entry name" value="RICIN"/>
    <property type="match status" value="5"/>
</dbReference>
<dbReference type="HOGENOM" id="CLU_277532_0_0_9"/>
<dbReference type="OrthoDB" id="3186156at2"/>
<dbReference type="PANTHER" id="PTHR35333:SF3">
    <property type="entry name" value="BETA-LACTAMASE-TYPE TRANSPEPTIDASE FOLD CONTAINING PROTEIN"/>
    <property type="match status" value="1"/>
</dbReference>
<dbReference type="Pfam" id="PF13354">
    <property type="entry name" value="Beta-lactamase2"/>
    <property type="match status" value="1"/>
</dbReference>
<accession>U2PA73</accession>
<dbReference type="InterPro" id="IPR035992">
    <property type="entry name" value="Ricin_B-like_lectins"/>
</dbReference>
<dbReference type="Proteomes" id="UP000016658">
    <property type="component" value="Unassembled WGS sequence"/>
</dbReference>
<reference evidence="2 3" key="1">
    <citation type="submission" date="2013-06" db="EMBL/GenBank/DDBJ databases">
        <authorList>
            <person name="Weinstock G."/>
            <person name="Sodergren E."/>
            <person name="Lobos E.A."/>
            <person name="Fulton L."/>
            <person name="Fulton R."/>
            <person name="Courtney L."/>
            <person name="Fronick C."/>
            <person name="O'Laughlin M."/>
            <person name="Godfrey J."/>
            <person name="Wilson R.M."/>
            <person name="Miner T."/>
            <person name="Farmer C."/>
            <person name="Delehaunty K."/>
            <person name="Cordes M."/>
            <person name="Minx P."/>
            <person name="Tomlinson C."/>
            <person name="Chen J."/>
            <person name="Wollam A."/>
            <person name="Pepin K.H."/>
            <person name="Bhonagiri V."/>
            <person name="Zhang X."/>
            <person name="Warren W."/>
            <person name="Mitreva M."/>
            <person name="Mardis E.R."/>
            <person name="Wilson R.K."/>
        </authorList>
    </citation>
    <scope>NUCLEOTIDE SEQUENCE [LARGE SCALE GENOMIC DNA]</scope>
    <source>
        <strain evidence="2 3">ATCC 27803</strain>
    </source>
</reference>
<feature type="domain" description="Ricin B lectin" evidence="1">
    <location>
        <begin position="398"/>
        <end position="536"/>
    </location>
</feature>
<organism evidence="2 3">
    <name type="scientific">Faecalitalea cylindroides ATCC 27803</name>
    <dbReference type="NCBI Taxonomy" id="649755"/>
    <lineage>
        <taxon>Bacteria</taxon>
        <taxon>Bacillati</taxon>
        <taxon>Bacillota</taxon>
        <taxon>Erysipelotrichia</taxon>
        <taxon>Erysipelotrichales</taxon>
        <taxon>Erysipelotrichaceae</taxon>
        <taxon>Faecalitalea</taxon>
    </lineage>
</organism>
<sequence length="1357" mass="150393">MPTVAASVINHYLGTHYTPNDIGGLLHSQSLYNIGDLYGSSSDAWKFLTNYFGIDYRNNLSYQQIINELQQGRIIVGAVGAGTFVNPGYTHELLIYGIDENGYCNVYDPLRSSKNGRYHISTIWNQRSSAIEDNYDFGPFFSLGKLTEKLLYVSVEDFGTIHVGDQFYTGQPIAPNAIITFDVGGRTITLTEGRDYTITYSNNTNVGKGQVTITGINGYTGILTAFFDIIDQIFEDGVYYIQNASDNNMTLDITNGSTSNGGVLQIYQSNATEAQKFIIERQDDGYYTIKNANSNKYLTATDEMYLLENGLVIKQNGLLNSLAQKWMIKLVDGKYVIASAYDSNLVLDILGGKISNSSIVQLYSFNGTPAQLWQFEKTKTMFQILDEMAFENKNVISDGNYTIASKANNKQVVSVSNNSNTNGATIIINQYTGFDYQGWGITHNEQGYLIIKNLSTGKVLDVKNGQNTSGALVGQYDFNGSRAQLWIAIQDESGIKLISALNSSLVLDLYNGSVSNGTPIQLYYSNGTKAQRYIFTQYELFRDRMDELALENKDIIPEGDYVISSALNNVYVIDVNSGSKNNGANVQLYKDNASLAQGWHISFDEKGYATIENLGSSKVLDIVNGQAISGANVQQYQYNGTYAQKWIIVSTDKGYKIISALNPNLVLDLASGSISNGSNIQIYSSNNSQAQRWTIETYMSLRERLDKLASENKDVLKDGTYFINSSVNGNYVVDVYNGYTNNGANVQIYKDNGSKAQGWIVTHDETGYVIFTNLGSDKVLDVYGGIIQNGGNVQLYDYNGSYAQKWIVISTDKGFKIVSALDSNYVLDLSSGSAQNGKNIQIYQSNNSNAQRWSFQKYATFQERLDQLAQDNINVINDGIYIVQLASNTNMVLDLVNDADFSGNSVQLYQGNGSKAQQWKVRKDENGYLTIMTLSTNKYLTVENGMVVIKSLNNSNNQKWIAVKDEEGTIKFVTCTNPNQVLDLVNGSFINGTKVQIYDNNGSKAQRFAVHFVRDILADNDITLDVGTVSIDEKSNSYGQYNVKVNSLVSNATISRVWVPVYIDGNPNNVKWFEGIRQSDGSYLAKINASEFGYQAGTYISKVMVFLDGDIIREIGSGKTQVVDTLGALRDQIAQYIASHTYAGETWSVCVQILNSENPTIDVSNQQIQAASVMKMFVMGAVYDNYESMISRYGQSYVDSQLHSMITVSDNNAWVNLVTMLGYGNYSAGTNLVTNWSRAHGYNSTSMIPVEYGNYTSVRDTTKMLSDIYYGNLKYSDRMLSLLKQQQRTWKIPAGVPQGVVTANKTGELYNTENDVAIIYAPSGPYILSVLSTNLKSTSNAQNVIRSISSLVYNFFN</sequence>
<dbReference type="RefSeq" id="WP_148449379.1">
    <property type="nucleotide sequence ID" value="NZ_KI271012.1"/>
</dbReference>
<dbReference type="Gene3D" id="2.80.10.50">
    <property type="match status" value="10"/>
</dbReference>
<dbReference type="GO" id="GO:0046677">
    <property type="term" value="P:response to antibiotic"/>
    <property type="evidence" value="ECO:0007669"/>
    <property type="project" value="InterPro"/>
</dbReference>
<name>U2PA73_9FIRM</name>
<dbReference type="Pfam" id="PF08481">
    <property type="entry name" value="GBS_Bsp-like"/>
    <property type="match status" value="1"/>
</dbReference>
<evidence type="ECO:0000313" key="2">
    <source>
        <dbReference type="EMBL" id="ERK47410.1"/>
    </source>
</evidence>
<feature type="domain" description="Ricin B lectin" evidence="1">
    <location>
        <begin position="559"/>
        <end position="696"/>
    </location>
</feature>
<dbReference type="InterPro" id="IPR013688">
    <property type="entry name" value="GBS_Bsp-like"/>
</dbReference>
<feature type="domain" description="Ricin B lectin" evidence="1">
    <location>
        <begin position="236"/>
        <end position="376"/>
    </location>
</feature>
<dbReference type="SUPFAM" id="SSF50370">
    <property type="entry name" value="Ricin B-like lectins"/>
    <property type="match status" value="5"/>
</dbReference>
<dbReference type="InterPro" id="IPR000871">
    <property type="entry name" value="Beta-lactam_class-A"/>
</dbReference>
<evidence type="ECO:0000313" key="3">
    <source>
        <dbReference type="Proteomes" id="UP000016658"/>
    </source>
</evidence>
<dbReference type="GO" id="GO:0030246">
    <property type="term" value="F:carbohydrate binding"/>
    <property type="evidence" value="ECO:0007669"/>
    <property type="project" value="UniProtKB-KW"/>
</dbReference>
<dbReference type="GO" id="GO:0008800">
    <property type="term" value="F:beta-lactamase activity"/>
    <property type="evidence" value="ECO:0007669"/>
    <property type="project" value="InterPro"/>
</dbReference>
<gene>
    <name evidence="2" type="ORF">HMPREF0367_00124</name>
</gene>
<dbReference type="SUPFAM" id="SSF56601">
    <property type="entry name" value="beta-lactamase/transpeptidase-like"/>
    <property type="match status" value="1"/>
</dbReference>
<dbReference type="EMBL" id="AWVI01000005">
    <property type="protein sequence ID" value="ERK47410.1"/>
    <property type="molecule type" value="Genomic_DNA"/>
</dbReference>
<dbReference type="InterPro" id="IPR045155">
    <property type="entry name" value="Beta-lactam_cat"/>
</dbReference>
<dbReference type="CDD" id="cd00161">
    <property type="entry name" value="beta-trefoil_Ricin-like"/>
    <property type="match status" value="5"/>
</dbReference>
<dbReference type="Gene3D" id="3.40.710.10">
    <property type="entry name" value="DD-peptidase/beta-lactamase superfamily"/>
    <property type="match status" value="1"/>
</dbReference>
<dbReference type="PANTHER" id="PTHR35333">
    <property type="entry name" value="BETA-LACTAMASE"/>
    <property type="match status" value="1"/>
</dbReference>
<evidence type="ECO:0000259" key="1">
    <source>
        <dbReference type="SMART" id="SM00458"/>
    </source>
</evidence>
<feature type="domain" description="Ricin B lectin" evidence="1">
    <location>
        <begin position="719"/>
        <end position="856"/>
    </location>
</feature>